<feature type="region of interest" description="Disordered" evidence="6">
    <location>
        <begin position="624"/>
        <end position="740"/>
    </location>
</feature>
<dbReference type="PROSITE" id="PS00108">
    <property type="entry name" value="PROTEIN_KINASE_ST"/>
    <property type="match status" value="1"/>
</dbReference>
<dbReference type="PANTHER" id="PTHR43671:SF13">
    <property type="entry name" value="SERINE_THREONINE-PROTEIN KINASE NEK2"/>
    <property type="match status" value="1"/>
</dbReference>
<dbReference type="EMBL" id="MU004327">
    <property type="protein sequence ID" value="KAF2657261.1"/>
    <property type="molecule type" value="Genomic_DNA"/>
</dbReference>
<evidence type="ECO:0000256" key="1">
    <source>
        <dbReference type="ARBA" id="ARBA00012513"/>
    </source>
</evidence>
<organism evidence="8 9">
    <name type="scientific">Lophiostoma macrostomum CBS 122681</name>
    <dbReference type="NCBI Taxonomy" id="1314788"/>
    <lineage>
        <taxon>Eukaryota</taxon>
        <taxon>Fungi</taxon>
        <taxon>Dikarya</taxon>
        <taxon>Ascomycota</taxon>
        <taxon>Pezizomycotina</taxon>
        <taxon>Dothideomycetes</taxon>
        <taxon>Pleosporomycetidae</taxon>
        <taxon>Pleosporales</taxon>
        <taxon>Lophiostomataceae</taxon>
        <taxon>Lophiostoma</taxon>
    </lineage>
</organism>
<dbReference type="Pfam" id="PF00069">
    <property type="entry name" value="Pkinase"/>
    <property type="match status" value="1"/>
</dbReference>
<dbReference type="EC" id="2.7.11.1" evidence="1"/>
<protein>
    <recommendedName>
        <fullName evidence="1">non-specific serine/threonine protein kinase</fullName>
        <ecNumber evidence="1">2.7.11.1</ecNumber>
    </recommendedName>
</protein>
<dbReference type="GO" id="GO:0005524">
    <property type="term" value="F:ATP binding"/>
    <property type="evidence" value="ECO:0007669"/>
    <property type="project" value="UniProtKB-KW"/>
</dbReference>
<evidence type="ECO:0000256" key="3">
    <source>
        <dbReference type="ARBA" id="ARBA00022741"/>
    </source>
</evidence>
<dbReference type="InterPro" id="IPR000719">
    <property type="entry name" value="Prot_kinase_dom"/>
</dbReference>
<dbReference type="AlphaFoldDB" id="A0A6A6TD82"/>
<keyword evidence="2" id="KW-0808">Transferase</keyword>
<evidence type="ECO:0000259" key="7">
    <source>
        <dbReference type="PROSITE" id="PS50011"/>
    </source>
</evidence>
<dbReference type="Gene3D" id="1.10.510.10">
    <property type="entry name" value="Transferase(Phosphotransferase) domain 1"/>
    <property type="match status" value="1"/>
</dbReference>
<keyword evidence="9" id="KW-1185">Reference proteome</keyword>
<evidence type="ECO:0000256" key="2">
    <source>
        <dbReference type="ARBA" id="ARBA00022679"/>
    </source>
</evidence>
<dbReference type="PANTHER" id="PTHR43671">
    <property type="entry name" value="SERINE/THREONINE-PROTEIN KINASE NEK"/>
    <property type="match status" value="1"/>
</dbReference>
<sequence>MAQVYNANPAEVKFYFGLAQKDREGFSKFLLGWKRTQERDGKEYEQEAAVKVWNEKPNGRATFERQYHGNLRLAMDVPSYAYDLSLGEKSYHPLLDNENAQRNFEWFVRGWKRYDCMNYGGSSGPSLIEKWKKKDESDFRQWGKVIIWGIVKHCTPRSEKELLAAVDGEIQLFELDQEAESACEKLHSAADKHDLRVYMTGAKFSYSDLANYEGELVKWWQASKSDDTSFPDEEAKVVRHEGHFFAKPDPPPTSADVEHTREEMAKLGHPSEWTYAKTLFQNTQIGNLHRIVHLFLRSDKDDNIKERLVVKIQGYNDRFNLHHFLKAETDAHAKVSTQRCPHILRCHGCSKRSRARLPLLGYIYLDYAPFGNLSDFIRSYKETYTNKQIPEAFIWIVFRGLAEALYVLSTGKLATPDSPRKRTENRHLRTSPGWGKLVHRDIKPLNIVLAEATTRYPAFKTPQLIDFGTAHMASGEDDFMSLSRDEDKPRIARGTKGYRPPEQHDVLNPHTGKLIDVRADIHNVGLVILSFMAKKEIILRDPNGPKAERRHVKTCYTEQLAKLAADCLELDPDQRPTLVMLLHRAQEGFSAYTEVYGEVAQKQMDELDRYHKMDYVTQLGIDDFAVGRPTPQKRGSDVTGRSSDPKRHKTGEVENPGSGKEVPLDEAEPEAEFELVIEEDFEDELDDGSEEPKPDESEENGRETGRGSSRSKLEVSDRGPSALEEPDASEPGVERDTESP</sequence>
<dbReference type="InterPro" id="IPR008271">
    <property type="entry name" value="Ser/Thr_kinase_AS"/>
</dbReference>
<dbReference type="PROSITE" id="PS50011">
    <property type="entry name" value="PROTEIN_KINASE_DOM"/>
    <property type="match status" value="1"/>
</dbReference>
<evidence type="ECO:0000256" key="4">
    <source>
        <dbReference type="ARBA" id="ARBA00022777"/>
    </source>
</evidence>
<dbReference type="CDD" id="cd00180">
    <property type="entry name" value="PKc"/>
    <property type="match status" value="1"/>
</dbReference>
<dbReference type="SMART" id="SM00220">
    <property type="entry name" value="S_TKc"/>
    <property type="match status" value="1"/>
</dbReference>
<dbReference type="InterPro" id="IPR050660">
    <property type="entry name" value="NEK_Ser/Thr_kinase"/>
</dbReference>
<dbReference type="InterPro" id="IPR011009">
    <property type="entry name" value="Kinase-like_dom_sf"/>
</dbReference>
<evidence type="ECO:0000256" key="6">
    <source>
        <dbReference type="SAM" id="MobiDB-lite"/>
    </source>
</evidence>
<dbReference type="Proteomes" id="UP000799324">
    <property type="component" value="Unassembled WGS sequence"/>
</dbReference>
<name>A0A6A6TD82_9PLEO</name>
<accession>A0A6A6TD82</accession>
<evidence type="ECO:0000313" key="8">
    <source>
        <dbReference type="EMBL" id="KAF2657261.1"/>
    </source>
</evidence>
<feature type="compositionally biased region" description="Acidic residues" evidence="6">
    <location>
        <begin position="664"/>
        <end position="689"/>
    </location>
</feature>
<proteinExistence type="predicted"/>
<dbReference type="SUPFAM" id="SSF56112">
    <property type="entry name" value="Protein kinase-like (PK-like)"/>
    <property type="match status" value="1"/>
</dbReference>
<keyword evidence="5" id="KW-0067">ATP-binding</keyword>
<feature type="domain" description="Protein kinase" evidence="7">
    <location>
        <begin position="277"/>
        <end position="589"/>
    </location>
</feature>
<evidence type="ECO:0000256" key="5">
    <source>
        <dbReference type="ARBA" id="ARBA00022840"/>
    </source>
</evidence>
<keyword evidence="4 8" id="KW-0418">Kinase</keyword>
<keyword evidence="3" id="KW-0547">Nucleotide-binding</keyword>
<feature type="compositionally biased region" description="Basic and acidic residues" evidence="6">
    <location>
        <begin position="690"/>
        <end position="717"/>
    </location>
</feature>
<dbReference type="OrthoDB" id="310217at2759"/>
<dbReference type="GO" id="GO:0004674">
    <property type="term" value="F:protein serine/threonine kinase activity"/>
    <property type="evidence" value="ECO:0007669"/>
    <property type="project" value="UniProtKB-EC"/>
</dbReference>
<evidence type="ECO:0000313" key="9">
    <source>
        <dbReference type="Proteomes" id="UP000799324"/>
    </source>
</evidence>
<reference evidence="8" key="1">
    <citation type="journal article" date="2020" name="Stud. Mycol.">
        <title>101 Dothideomycetes genomes: a test case for predicting lifestyles and emergence of pathogens.</title>
        <authorList>
            <person name="Haridas S."/>
            <person name="Albert R."/>
            <person name="Binder M."/>
            <person name="Bloem J."/>
            <person name="Labutti K."/>
            <person name="Salamov A."/>
            <person name="Andreopoulos B."/>
            <person name="Baker S."/>
            <person name="Barry K."/>
            <person name="Bills G."/>
            <person name="Bluhm B."/>
            <person name="Cannon C."/>
            <person name="Castanera R."/>
            <person name="Culley D."/>
            <person name="Daum C."/>
            <person name="Ezra D."/>
            <person name="Gonzalez J."/>
            <person name="Henrissat B."/>
            <person name="Kuo A."/>
            <person name="Liang C."/>
            <person name="Lipzen A."/>
            <person name="Lutzoni F."/>
            <person name="Magnuson J."/>
            <person name="Mondo S."/>
            <person name="Nolan M."/>
            <person name="Ohm R."/>
            <person name="Pangilinan J."/>
            <person name="Park H.-J."/>
            <person name="Ramirez L."/>
            <person name="Alfaro M."/>
            <person name="Sun H."/>
            <person name="Tritt A."/>
            <person name="Yoshinaga Y."/>
            <person name="Zwiers L.-H."/>
            <person name="Turgeon B."/>
            <person name="Goodwin S."/>
            <person name="Spatafora J."/>
            <person name="Crous P."/>
            <person name="Grigoriev I."/>
        </authorList>
    </citation>
    <scope>NUCLEOTIDE SEQUENCE</scope>
    <source>
        <strain evidence="8">CBS 122681</strain>
    </source>
</reference>
<gene>
    <name evidence="8" type="ORF">K491DRAFT_677419</name>
</gene>